<keyword evidence="2" id="KW-0472">Membrane</keyword>
<keyword evidence="4" id="KW-1185">Reference proteome</keyword>
<proteinExistence type="predicted"/>
<feature type="compositionally biased region" description="Low complexity" evidence="1">
    <location>
        <begin position="118"/>
        <end position="133"/>
    </location>
</feature>
<evidence type="ECO:0000313" key="4">
    <source>
        <dbReference type="Proteomes" id="UP001215598"/>
    </source>
</evidence>
<feature type="compositionally biased region" description="Low complexity" evidence="1">
    <location>
        <begin position="95"/>
        <end position="108"/>
    </location>
</feature>
<name>A0AAD7HKA5_9AGAR</name>
<evidence type="ECO:0000256" key="1">
    <source>
        <dbReference type="SAM" id="MobiDB-lite"/>
    </source>
</evidence>
<evidence type="ECO:0000313" key="3">
    <source>
        <dbReference type="EMBL" id="KAJ7721988.1"/>
    </source>
</evidence>
<feature type="region of interest" description="Disordered" evidence="1">
    <location>
        <begin position="95"/>
        <end position="136"/>
    </location>
</feature>
<dbReference type="AlphaFoldDB" id="A0AAD7HKA5"/>
<keyword evidence="2" id="KW-0812">Transmembrane</keyword>
<gene>
    <name evidence="3" type="ORF">B0H16DRAFT_1473559</name>
</gene>
<comment type="caution">
    <text evidence="3">The sequence shown here is derived from an EMBL/GenBank/DDBJ whole genome shotgun (WGS) entry which is preliminary data.</text>
</comment>
<dbReference type="Proteomes" id="UP001215598">
    <property type="component" value="Unassembled WGS sequence"/>
</dbReference>
<reference evidence="3" key="1">
    <citation type="submission" date="2023-03" db="EMBL/GenBank/DDBJ databases">
        <title>Massive genome expansion in bonnet fungi (Mycena s.s.) driven by repeated elements and novel gene families across ecological guilds.</title>
        <authorList>
            <consortium name="Lawrence Berkeley National Laboratory"/>
            <person name="Harder C.B."/>
            <person name="Miyauchi S."/>
            <person name="Viragh M."/>
            <person name="Kuo A."/>
            <person name="Thoen E."/>
            <person name="Andreopoulos B."/>
            <person name="Lu D."/>
            <person name="Skrede I."/>
            <person name="Drula E."/>
            <person name="Henrissat B."/>
            <person name="Morin E."/>
            <person name="Kohler A."/>
            <person name="Barry K."/>
            <person name="LaButti K."/>
            <person name="Morin E."/>
            <person name="Salamov A."/>
            <person name="Lipzen A."/>
            <person name="Mereny Z."/>
            <person name="Hegedus B."/>
            <person name="Baldrian P."/>
            <person name="Stursova M."/>
            <person name="Weitz H."/>
            <person name="Taylor A."/>
            <person name="Grigoriev I.V."/>
            <person name="Nagy L.G."/>
            <person name="Martin F."/>
            <person name="Kauserud H."/>
        </authorList>
    </citation>
    <scope>NUCLEOTIDE SEQUENCE</scope>
    <source>
        <strain evidence="3">CBHHK182m</strain>
    </source>
</reference>
<feature type="transmembrane region" description="Helical" evidence="2">
    <location>
        <begin position="29"/>
        <end position="52"/>
    </location>
</feature>
<dbReference type="EMBL" id="JARKIB010000224">
    <property type="protein sequence ID" value="KAJ7721988.1"/>
    <property type="molecule type" value="Genomic_DNA"/>
</dbReference>
<protein>
    <submittedName>
        <fullName evidence="3">Uncharacterized protein</fullName>
    </submittedName>
</protein>
<feature type="transmembrane region" description="Helical" evidence="2">
    <location>
        <begin position="250"/>
        <end position="268"/>
    </location>
</feature>
<sequence>MFILPAHAAPFAAVASLDAAAQRAWWTLPLTLLATLLILALVRAVTVTALFYGRRAPALPLAVLEKGALGLKPVVTAPPAPRRWLHLPFLSSSPATPATSTTPAPDAAQIPSSPLSQAPPAGRGRPAARAGAVRRPEPALSVRARVEAPLPALYECQTPASMAKMIMSRHPCIPREQPLPLTLALARRSHGGRRRSRFAPLARARVLGPCMDTGLVVGSGGAVGVGHGLPCPALSSANGRALGRGRRMSLRIGVYVFMHGVYVGLVWMRGMRGMSIVEHGVGVMRPSLRDCVALATWRRPFPSACFPYSPSSFVLPHRCAYAALALFFPGVMRAVGVLHPPHAHGATYPPPFYQN</sequence>
<evidence type="ECO:0000256" key="2">
    <source>
        <dbReference type="SAM" id="Phobius"/>
    </source>
</evidence>
<accession>A0AAD7HKA5</accession>
<keyword evidence="2" id="KW-1133">Transmembrane helix</keyword>
<organism evidence="3 4">
    <name type="scientific">Mycena metata</name>
    <dbReference type="NCBI Taxonomy" id="1033252"/>
    <lineage>
        <taxon>Eukaryota</taxon>
        <taxon>Fungi</taxon>
        <taxon>Dikarya</taxon>
        <taxon>Basidiomycota</taxon>
        <taxon>Agaricomycotina</taxon>
        <taxon>Agaricomycetes</taxon>
        <taxon>Agaricomycetidae</taxon>
        <taxon>Agaricales</taxon>
        <taxon>Marasmiineae</taxon>
        <taxon>Mycenaceae</taxon>
        <taxon>Mycena</taxon>
    </lineage>
</organism>